<dbReference type="GO" id="GO:0006355">
    <property type="term" value="P:regulation of DNA-templated transcription"/>
    <property type="evidence" value="ECO:0007669"/>
    <property type="project" value="InterPro"/>
</dbReference>
<dbReference type="RefSeq" id="WP_090366695.1">
    <property type="nucleotide sequence ID" value="NZ_FNEM01000014.1"/>
</dbReference>
<evidence type="ECO:0000256" key="2">
    <source>
        <dbReference type="ARBA" id="ARBA00023125"/>
    </source>
</evidence>
<gene>
    <name evidence="5" type="ORF">SAMN04488540_11414</name>
</gene>
<keyword evidence="2" id="KW-0238">DNA-binding</keyword>
<reference evidence="6" key="1">
    <citation type="submission" date="2016-10" db="EMBL/GenBank/DDBJ databases">
        <authorList>
            <person name="Varghese N."/>
            <person name="Submissions S."/>
        </authorList>
    </citation>
    <scope>NUCLEOTIDE SEQUENCE [LARGE SCALE GENOMIC DNA]</scope>
    <source>
        <strain evidence="6">DSM 23317</strain>
    </source>
</reference>
<dbReference type="PANTHER" id="PTHR44688:SF16">
    <property type="entry name" value="DNA-BINDING TRANSCRIPTIONAL ACTIVATOR DEVR_DOSR"/>
    <property type="match status" value="1"/>
</dbReference>
<accession>A0A1G8WW49</accession>
<dbReference type="SMART" id="SM00421">
    <property type="entry name" value="HTH_LUXR"/>
    <property type="match status" value="1"/>
</dbReference>
<evidence type="ECO:0000259" key="4">
    <source>
        <dbReference type="SMART" id="SM00421"/>
    </source>
</evidence>
<dbReference type="PRINTS" id="PR00038">
    <property type="entry name" value="HTHLUXR"/>
</dbReference>
<evidence type="ECO:0000313" key="6">
    <source>
        <dbReference type="Proteomes" id="UP000199527"/>
    </source>
</evidence>
<evidence type="ECO:0000256" key="1">
    <source>
        <dbReference type="ARBA" id="ARBA00023015"/>
    </source>
</evidence>
<keyword evidence="3" id="KW-0804">Transcription</keyword>
<dbReference type="OrthoDB" id="1523999at2"/>
<dbReference type="PANTHER" id="PTHR44688">
    <property type="entry name" value="DNA-BINDING TRANSCRIPTIONAL ACTIVATOR DEVR_DOSR"/>
    <property type="match status" value="1"/>
</dbReference>
<dbReference type="InterPro" id="IPR036388">
    <property type="entry name" value="WH-like_DNA-bd_sf"/>
</dbReference>
<dbReference type="InterPro" id="IPR016032">
    <property type="entry name" value="Sig_transdc_resp-reg_C-effctor"/>
</dbReference>
<dbReference type="GO" id="GO:0003677">
    <property type="term" value="F:DNA binding"/>
    <property type="evidence" value="ECO:0007669"/>
    <property type="project" value="UniProtKB-KW"/>
</dbReference>
<organism evidence="5 6">
    <name type="scientific">Ferrimonas sediminum</name>
    <dbReference type="NCBI Taxonomy" id="718193"/>
    <lineage>
        <taxon>Bacteria</taxon>
        <taxon>Pseudomonadati</taxon>
        <taxon>Pseudomonadota</taxon>
        <taxon>Gammaproteobacteria</taxon>
        <taxon>Alteromonadales</taxon>
        <taxon>Ferrimonadaceae</taxon>
        <taxon>Ferrimonas</taxon>
    </lineage>
</organism>
<keyword evidence="6" id="KW-1185">Reference proteome</keyword>
<dbReference type="SUPFAM" id="SSF46894">
    <property type="entry name" value="C-terminal effector domain of the bipartite response regulators"/>
    <property type="match status" value="1"/>
</dbReference>
<feature type="domain" description="HTH luxR-type" evidence="4">
    <location>
        <begin position="177"/>
        <end position="234"/>
    </location>
</feature>
<sequence>MDWLKLYPWINDLSHCQRAAQLQTLLNRLLPIVGADACLLMLIDLRRGMQHTFCAGLSARSQAFVASNTNDDRYLHAYMDSNLMGKSVCLQELLPQPKAEAGGFLERYQPYFDYRFSYGLVLPLNKHQQVAISLHRHRTPFKKLYQHDMNGLGAAILPWAHHYLAQSPISSRTKLCHEPLTPAEKQVLNLLMEGLDGSEIADHRGVSKETVKSQLKSLLHKTDSRHQNQLLFRAYSLPLCFD</sequence>
<dbReference type="Proteomes" id="UP000199527">
    <property type="component" value="Unassembled WGS sequence"/>
</dbReference>
<name>A0A1G8WW49_9GAMM</name>
<evidence type="ECO:0000256" key="3">
    <source>
        <dbReference type="ARBA" id="ARBA00023163"/>
    </source>
</evidence>
<proteinExistence type="predicted"/>
<dbReference type="Gene3D" id="1.10.10.10">
    <property type="entry name" value="Winged helix-like DNA-binding domain superfamily/Winged helix DNA-binding domain"/>
    <property type="match status" value="1"/>
</dbReference>
<keyword evidence="1" id="KW-0805">Transcription regulation</keyword>
<protein>
    <submittedName>
        <fullName evidence="5">Regulatory protein, luxR family</fullName>
    </submittedName>
</protein>
<dbReference type="InterPro" id="IPR000792">
    <property type="entry name" value="Tscrpt_reg_LuxR_C"/>
</dbReference>
<dbReference type="EMBL" id="FNEM01000014">
    <property type="protein sequence ID" value="SDJ82296.1"/>
    <property type="molecule type" value="Genomic_DNA"/>
</dbReference>
<dbReference type="CDD" id="cd06170">
    <property type="entry name" value="LuxR_C_like"/>
    <property type="match status" value="1"/>
</dbReference>
<dbReference type="AlphaFoldDB" id="A0A1G8WW49"/>
<dbReference type="Pfam" id="PF00196">
    <property type="entry name" value="GerE"/>
    <property type="match status" value="1"/>
</dbReference>
<evidence type="ECO:0000313" key="5">
    <source>
        <dbReference type="EMBL" id="SDJ82296.1"/>
    </source>
</evidence>